<proteinExistence type="predicted"/>
<evidence type="ECO:0000313" key="2">
    <source>
        <dbReference type="EMBL" id="CAA7262278.1"/>
    </source>
</evidence>
<dbReference type="EMBL" id="CACVBS010000035">
    <property type="protein sequence ID" value="CAA7262278.1"/>
    <property type="molecule type" value="Genomic_DNA"/>
</dbReference>
<feature type="region of interest" description="Disordered" evidence="1">
    <location>
        <begin position="400"/>
        <end position="419"/>
    </location>
</feature>
<dbReference type="OrthoDB" id="2824533at2759"/>
<keyword evidence="3" id="KW-1185">Reference proteome</keyword>
<comment type="caution">
    <text evidence="2">The sequence shown here is derived from an EMBL/GenBank/DDBJ whole genome shotgun (WGS) entry which is preliminary data.</text>
</comment>
<dbReference type="AlphaFoldDB" id="A0A8S0WYW8"/>
<feature type="compositionally biased region" description="Polar residues" evidence="1">
    <location>
        <begin position="410"/>
        <end position="419"/>
    </location>
</feature>
<dbReference type="InterPro" id="IPR027796">
    <property type="entry name" value="OTT_1508_deam-like"/>
</dbReference>
<evidence type="ECO:0000256" key="1">
    <source>
        <dbReference type="SAM" id="MobiDB-lite"/>
    </source>
</evidence>
<gene>
    <name evidence="2" type="ORF">AAE3_LOCUS4406</name>
</gene>
<reference evidence="2 3" key="1">
    <citation type="submission" date="2020-01" db="EMBL/GenBank/DDBJ databases">
        <authorList>
            <person name="Gupta K D."/>
        </authorList>
    </citation>
    <scope>NUCLEOTIDE SEQUENCE [LARGE SCALE GENOMIC DNA]</scope>
</reference>
<name>A0A8S0WYW8_CYCAE</name>
<protein>
    <submittedName>
        <fullName evidence="2">Uncharacterized protein</fullName>
    </submittedName>
</protein>
<dbReference type="Pfam" id="PF14441">
    <property type="entry name" value="OTT_1508_deam"/>
    <property type="match status" value="1"/>
</dbReference>
<organism evidence="2 3">
    <name type="scientific">Cyclocybe aegerita</name>
    <name type="common">Black poplar mushroom</name>
    <name type="synonym">Agrocybe aegerita</name>
    <dbReference type="NCBI Taxonomy" id="1973307"/>
    <lineage>
        <taxon>Eukaryota</taxon>
        <taxon>Fungi</taxon>
        <taxon>Dikarya</taxon>
        <taxon>Basidiomycota</taxon>
        <taxon>Agaricomycotina</taxon>
        <taxon>Agaricomycetes</taxon>
        <taxon>Agaricomycetidae</taxon>
        <taxon>Agaricales</taxon>
        <taxon>Agaricineae</taxon>
        <taxon>Bolbitiaceae</taxon>
        <taxon>Cyclocybe</taxon>
    </lineage>
</organism>
<evidence type="ECO:0000313" key="3">
    <source>
        <dbReference type="Proteomes" id="UP000467700"/>
    </source>
</evidence>
<sequence length="442" mass="50453">MSSTCEPELLVALCHRIQLDYPVPYDSRRDTLSPTFQGDFEHDDLSSYDWASISESIASLCVFESKGQVIALAVDRDLTAKQTEILLAENDEVHDKTYEFIQNRFAVEHPSVKRIHDTVYNHILDRLKGRASKYYKKMGKEIKKKYPDYKPEEVAAPSDMEGFDELHSFIYTLYKITQEGSVDKEPWNKFRGKPDEGLEAEKIEGLVQRYWKKIVNVKRSIGILLNNVKNPLFVKYLEREVKVNRLGQPAAALNIPPQDSVATFFNADGALHALHITGQCSIDKIKEITKKLSNPKPLYKNLPVHCEIKILDFLAQNSDRFKSIDYVGVTKLACAGCHLYFEAFAKVVRRVRKKGQHGKFYFPWGLPDWSGVHKEDGRRLRHEILSLAIKEWNQRAQYGEGPEQVAGEEGTSTRSQRGASESTVGSFFVVSDDVEEVLRTAY</sequence>
<dbReference type="Proteomes" id="UP000467700">
    <property type="component" value="Unassembled WGS sequence"/>
</dbReference>
<accession>A0A8S0WYW8</accession>